<evidence type="ECO:0000256" key="5">
    <source>
        <dbReference type="ARBA" id="ARBA00022833"/>
    </source>
</evidence>
<feature type="binding site" evidence="10">
    <location>
        <position position="548"/>
    </location>
    <ligand>
        <name>[4Fe-4S] cluster</name>
        <dbReference type="ChEBI" id="CHEBI:49883"/>
        <note>4Fe-4S-S-AdoMet</note>
    </ligand>
</feature>
<dbReference type="InterPro" id="IPR037509">
    <property type="entry name" value="ThiC"/>
</dbReference>
<dbReference type="Gene3D" id="3.20.20.540">
    <property type="entry name" value="Radical SAM ThiC family, central domain"/>
    <property type="match status" value="1"/>
</dbReference>
<dbReference type="Proteomes" id="UP001224997">
    <property type="component" value="Unassembled WGS sequence"/>
</dbReference>
<reference evidence="12 13" key="1">
    <citation type="submission" date="2023-08" db="EMBL/GenBank/DDBJ databases">
        <authorList>
            <person name="Park J.-S."/>
        </authorList>
    </citation>
    <scope>NUCLEOTIDE SEQUENCE [LARGE SCALE GENOMIC DNA]</scope>
    <source>
        <strain evidence="12 13">2205BS29-5</strain>
    </source>
</reference>
<keyword evidence="5 10" id="KW-0862">Zinc</keyword>
<keyword evidence="3 10" id="KW-0949">S-adenosyl-L-methionine</keyword>
<evidence type="ECO:0000256" key="6">
    <source>
        <dbReference type="ARBA" id="ARBA00022977"/>
    </source>
</evidence>
<comment type="catalytic activity">
    <reaction evidence="10">
        <text>5-amino-1-(5-phospho-beta-D-ribosyl)imidazole + S-adenosyl-L-methionine = 4-amino-2-methyl-5-(phosphooxymethyl)pyrimidine + CO + 5'-deoxyadenosine + formate + L-methionine + 3 H(+)</text>
        <dbReference type="Rhea" id="RHEA:24840"/>
        <dbReference type="ChEBI" id="CHEBI:15378"/>
        <dbReference type="ChEBI" id="CHEBI:15740"/>
        <dbReference type="ChEBI" id="CHEBI:17245"/>
        <dbReference type="ChEBI" id="CHEBI:17319"/>
        <dbReference type="ChEBI" id="CHEBI:57844"/>
        <dbReference type="ChEBI" id="CHEBI:58354"/>
        <dbReference type="ChEBI" id="CHEBI:59789"/>
        <dbReference type="ChEBI" id="CHEBI:137981"/>
        <dbReference type="EC" id="4.1.99.17"/>
    </reaction>
</comment>
<keyword evidence="9 10" id="KW-0456">Lyase</keyword>
<keyword evidence="13" id="KW-1185">Reference proteome</keyword>
<dbReference type="SFLD" id="SFLDF00407">
    <property type="entry name" value="phosphomethylpyrimidine_syntha"/>
    <property type="match status" value="1"/>
</dbReference>
<protein>
    <recommendedName>
        <fullName evidence="10">Phosphomethylpyrimidine synthase</fullName>
        <ecNumber evidence="10">4.1.99.17</ecNumber>
    </recommendedName>
    <alternativeName>
        <fullName evidence="10">Hydroxymethylpyrimidine phosphate synthase</fullName>
        <shortName evidence="10">HMP-P synthase</shortName>
        <shortName evidence="10">HMP-phosphate synthase</shortName>
        <shortName evidence="10">HMPP synthase</shortName>
    </alternativeName>
    <alternativeName>
        <fullName evidence="10">Thiamine biosynthesis protein ThiC</fullName>
    </alternativeName>
</protein>
<dbReference type="HAMAP" id="MF_00089">
    <property type="entry name" value="ThiC"/>
    <property type="match status" value="1"/>
</dbReference>
<feature type="binding site" evidence="10">
    <location>
        <position position="397"/>
    </location>
    <ligand>
        <name>substrate</name>
    </ligand>
</feature>
<comment type="caution">
    <text evidence="12">The sequence shown here is derived from an EMBL/GenBank/DDBJ whole genome shotgun (WGS) entry which is preliminary data.</text>
</comment>
<comment type="subunit">
    <text evidence="10">Homodimer.</text>
</comment>
<name>A0ABT9JCI2_9RHOB</name>
<keyword evidence="4 10" id="KW-0479">Metal-binding</keyword>
<dbReference type="SFLD" id="SFLDS00113">
    <property type="entry name" value="Radical_SAM_Phosphomethylpyrim"/>
    <property type="match status" value="1"/>
</dbReference>
<evidence type="ECO:0000259" key="11">
    <source>
        <dbReference type="Pfam" id="PF13667"/>
    </source>
</evidence>
<dbReference type="EMBL" id="JAVAMQ010000008">
    <property type="protein sequence ID" value="MDP5307430.1"/>
    <property type="molecule type" value="Genomic_DNA"/>
</dbReference>
<feature type="binding site" evidence="10">
    <location>
        <position position="545"/>
    </location>
    <ligand>
        <name>[4Fe-4S] cluster</name>
        <dbReference type="ChEBI" id="CHEBI:49883"/>
        <note>4Fe-4S-S-AdoMet</note>
    </ligand>
</feature>
<feature type="binding site" evidence="10">
    <location>
        <position position="424"/>
    </location>
    <ligand>
        <name>substrate</name>
    </ligand>
</feature>
<feature type="binding site" evidence="10">
    <location>
        <position position="465"/>
    </location>
    <ligand>
        <name>Zn(2+)</name>
        <dbReference type="ChEBI" id="CHEBI:29105"/>
    </ligand>
</feature>
<dbReference type="SFLD" id="SFLDG01114">
    <property type="entry name" value="phosphomethylpyrimidine_syntha"/>
    <property type="match status" value="1"/>
</dbReference>
<evidence type="ECO:0000313" key="12">
    <source>
        <dbReference type="EMBL" id="MDP5307430.1"/>
    </source>
</evidence>
<feature type="binding site" evidence="10">
    <location>
        <position position="203"/>
    </location>
    <ligand>
        <name>substrate</name>
    </ligand>
</feature>
<dbReference type="InterPro" id="IPR025747">
    <property type="entry name" value="ThiC-associated_dom"/>
</dbReference>
<accession>A0ABT9JCI2</accession>
<evidence type="ECO:0000256" key="7">
    <source>
        <dbReference type="ARBA" id="ARBA00023004"/>
    </source>
</evidence>
<feature type="binding site" evidence="10">
    <location>
        <begin position="317"/>
        <end position="319"/>
    </location>
    <ligand>
        <name>substrate</name>
    </ligand>
</feature>
<keyword evidence="8 10" id="KW-0411">Iron-sulfur</keyword>
<feature type="binding site" evidence="10">
    <location>
        <position position="297"/>
    </location>
    <ligand>
        <name>substrate</name>
    </ligand>
</feature>
<dbReference type="Gene3D" id="6.10.250.620">
    <property type="match status" value="1"/>
</dbReference>
<dbReference type="RefSeq" id="WP_305963281.1">
    <property type="nucleotide sequence ID" value="NZ_JAVAMQ010000008.1"/>
</dbReference>
<feature type="domain" description="ThiC-associated" evidence="11">
    <location>
        <begin position="10"/>
        <end position="77"/>
    </location>
</feature>
<dbReference type="GO" id="GO:0070284">
    <property type="term" value="F:phosphomethylpyrimidine synthase activity"/>
    <property type="evidence" value="ECO:0007669"/>
    <property type="project" value="UniProtKB-EC"/>
</dbReference>
<evidence type="ECO:0000256" key="3">
    <source>
        <dbReference type="ARBA" id="ARBA00022691"/>
    </source>
</evidence>
<dbReference type="NCBIfam" id="TIGR00190">
    <property type="entry name" value="thiC"/>
    <property type="match status" value="1"/>
</dbReference>
<evidence type="ECO:0000256" key="8">
    <source>
        <dbReference type="ARBA" id="ARBA00023014"/>
    </source>
</evidence>
<dbReference type="InterPro" id="IPR038521">
    <property type="entry name" value="ThiC/Bza_core_dom"/>
</dbReference>
<dbReference type="NCBIfam" id="NF006763">
    <property type="entry name" value="PRK09284.1"/>
    <property type="match status" value="1"/>
</dbReference>
<dbReference type="Pfam" id="PF13667">
    <property type="entry name" value="ThiC-associated"/>
    <property type="match status" value="1"/>
</dbReference>
<feature type="binding site" evidence="10">
    <location>
        <begin position="358"/>
        <end position="361"/>
    </location>
    <ligand>
        <name>substrate</name>
    </ligand>
</feature>
<evidence type="ECO:0000256" key="1">
    <source>
        <dbReference type="ARBA" id="ARBA00003175"/>
    </source>
</evidence>
<evidence type="ECO:0000256" key="10">
    <source>
        <dbReference type="HAMAP-Rule" id="MF_00089"/>
    </source>
</evidence>
<feature type="binding site" evidence="10">
    <location>
        <position position="232"/>
    </location>
    <ligand>
        <name>substrate</name>
    </ligand>
</feature>
<evidence type="ECO:0000256" key="9">
    <source>
        <dbReference type="ARBA" id="ARBA00023239"/>
    </source>
</evidence>
<dbReference type="NCBIfam" id="NF009895">
    <property type="entry name" value="PRK13352.1"/>
    <property type="match status" value="1"/>
</dbReference>
<feature type="binding site" evidence="10">
    <location>
        <position position="401"/>
    </location>
    <ligand>
        <name>Zn(2+)</name>
        <dbReference type="ChEBI" id="CHEBI:29105"/>
    </ligand>
</feature>
<dbReference type="InterPro" id="IPR002817">
    <property type="entry name" value="ThiC/BzaA/B"/>
</dbReference>
<dbReference type="EC" id="4.1.99.17" evidence="10"/>
<evidence type="ECO:0000256" key="4">
    <source>
        <dbReference type="ARBA" id="ARBA00022723"/>
    </source>
</evidence>
<keyword evidence="7 10" id="KW-0408">Iron</keyword>
<dbReference type="PANTHER" id="PTHR30557">
    <property type="entry name" value="THIAMINE BIOSYNTHESIS PROTEIN THIC"/>
    <property type="match status" value="1"/>
</dbReference>
<feature type="binding site" evidence="10">
    <location>
        <position position="261"/>
    </location>
    <ligand>
        <name>substrate</name>
    </ligand>
</feature>
<keyword evidence="6 10" id="KW-0784">Thiamine biosynthesis</keyword>
<organism evidence="12 13">
    <name type="scientific">Paracoccus spongiarum</name>
    <dbReference type="NCBI Taxonomy" id="3064387"/>
    <lineage>
        <taxon>Bacteria</taxon>
        <taxon>Pseudomonadati</taxon>
        <taxon>Pseudomonadota</taxon>
        <taxon>Alphaproteobacteria</taxon>
        <taxon>Rhodobacterales</taxon>
        <taxon>Paracoccaceae</taxon>
        <taxon>Paracoccus</taxon>
    </lineage>
</organism>
<sequence length="597" mass="65312">MTSPKISTGPLPASSKIHLGGSLHDIRVPMRSIALTGEPPLTVYDASGPYTDPDAQIDIARGLPDIRGGWQRLRGEVAPTAARPVQPADNGFATGARLTPAFPVRRDPLRATGGRAITQLAYARAGIVTPEMEFVAIRENEGRIAAHSRDGEGFGATLPDLVTPDFVRAEIAAGRAIIPANINHRELEPMIIGRNFKVKINANIGNSAVTSSMEEEIEKMVWAIRWGADTVMDLSTGRNIHNIRDWIIRNAPVPIGTVPLYQALEKVGGVAEDLGWEIFRDTLIEQAEQGVDYFTIHAGVRLAHIPLTARRVTGIVSRGGSIMAKWCLHHHRESFLYDRFDEICEIMRAFDVSFSLGDGLRPGSIADANDAAQFAELHTLGDLTRIAWERDCQVMIEGPGHVPMHKIKANMDEQLKHCHEAPFYTLGPLTTDIAPGYDHITSAIGAAMIGWFGTAMLCYVTPREHLGLPDRDDVKTGVIAYKLAAHAADLAKGHPGARARDDALSRARFEFRWQDQFNIGLDPDTARAMHDETLPAEAHKVAHFCSMCGPKFCSMKISHDIRAEARRQQGLTDMAERFREGGAIYVPVAGPDAEPVA</sequence>
<comment type="similarity">
    <text evidence="10">Belongs to the ThiC family.</text>
</comment>
<keyword evidence="2 10" id="KW-0004">4Fe-4S</keyword>
<comment type="function">
    <text evidence="1 10">Catalyzes the synthesis of the hydroxymethylpyrimidine phosphate (HMP-P) moiety of thiamine from aminoimidazole ribotide (AIR) in a radical S-adenosyl-L-methionine (SAM)-dependent reaction.</text>
</comment>
<proteinExistence type="inferred from homology"/>
<evidence type="ECO:0000256" key="2">
    <source>
        <dbReference type="ARBA" id="ARBA00022485"/>
    </source>
</evidence>
<dbReference type="PANTHER" id="PTHR30557:SF1">
    <property type="entry name" value="PHOSPHOMETHYLPYRIMIDINE SYNTHASE, CHLOROPLASTIC"/>
    <property type="match status" value="1"/>
</dbReference>
<feature type="binding site" evidence="10">
    <location>
        <position position="553"/>
    </location>
    <ligand>
        <name>[4Fe-4S] cluster</name>
        <dbReference type="ChEBI" id="CHEBI:49883"/>
        <note>4Fe-4S-S-AdoMet</note>
    </ligand>
</feature>
<comment type="pathway">
    <text evidence="10">Cofactor biosynthesis; thiamine diphosphate biosynthesis.</text>
</comment>
<comment type="cofactor">
    <cofactor evidence="10">
        <name>[4Fe-4S] cluster</name>
        <dbReference type="ChEBI" id="CHEBI:49883"/>
    </cofactor>
    <text evidence="10">Binds 1 [4Fe-4S] cluster per subunit. The cluster is coordinated with 3 cysteines and an exchangeable S-adenosyl-L-methionine.</text>
</comment>
<gene>
    <name evidence="10 12" type="primary">thiC</name>
    <name evidence="12" type="ORF">Q5Y72_10040</name>
</gene>
<evidence type="ECO:0000313" key="13">
    <source>
        <dbReference type="Proteomes" id="UP001224997"/>
    </source>
</evidence>
<dbReference type="Pfam" id="PF01964">
    <property type="entry name" value="ThiC_Rad_SAM"/>
    <property type="match status" value="1"/>
</dbReference>